<keyword evidence="3" id="KW-1185">Reference proteome</keyword>
<evidence type="ECO:0000313" key="2">
    <source>
        <dbReference type="EnsemblMetazoa" id="XP_020908195.1"/>
    </source>
</evidence>
<dbReference type="GeneID" id="110246219"/>
<dbReference type="EnsemblMetazoa" id="XM_021052536.2">
    <property type="protein sequence ID" value="XP_020908195.1"/>
    <property type="gene ID" value="LOC110246219"/>
</dbReference>
<dbReference type="AlphaFoldDB" id="A0A913XQQ6"/>
<dbReference type="SMART" id="SM00213">
    <property type="entry name" value="UBQ"/>
    <property type="match status" value="1"/>
</dbReference>
<dbReference type="PRINTS" id="PR00348">
    <property type="entry name" value="UBIQUITIN"/>
</dbReference>
<name>A0A913XQQ6_EXADI</name>
<dbReference type="CDD" id="cd17039">
    <property type="entry name" value="Ubl_ubiquitin_like"/>
    <property type="match status" value="1"/>
</dbReference>
<dbReference type="RefSeq" id="XP_020908195.1">
    <property type="nucleotide sequence ID" value="XM_021052536.2"/>
</dbReference>
<protein>
    <recommendedName>
        <fullName evidence="1">Ubiquitin-like domain-containing protein</fullName>
    </recommendedName>
</protein>
<feature type="domain" description="Ubiquitin-like" evidence="1">
    <location>
        <begin position="60"/>
        <end position="135"/>
    </location>
</feature>
<proteinExistence type="predicted"/>
<dbReference type="InterPro" id="IPR029071">
    <property type="entry name" value="Ubiquitin-like_domsf"/>
</dbReference>
<evidence type="ECO:0000313" key="3">
    <source>
        <dbReference type="Proteomes" id="UP000887567"/>
    </source>
</evidence>
<dbReference type="InterPro" id="IPR000626">
    <property type="entry name" value="Ubiquitin-like_dom"/>
</dbReference>
<dbReference type="SUPFAM" id="SSF56399">
    <property type="entry name" value="ADP-ribosylation"/>
    <property type="match status" value="1"/>
</dbReference>
<dbReference type="PANTHER" id="PTHR36649">
    <property type="entry name" value="UBIQUITIN-LIKE DOMAIN-CONTAINING PROTEIN"/>
    <property type="match status" value="1"/>
</dbReference>
<dbReference type="OrthoDB" id="428577at2759"/>
<organism evidence="2 3">
    <name type="scientific">Exaiptasia diaphana</name>
    <name type="common">Tropical sea anemone</name>
    <name type="synonym">Aiptasia pulchella</name>
    <dbReference type="NCBI Taxonomy" id="2652724"/>
    <lineage>
        <taxon>Eukaryota</taxon>
        <taxon>Metazoa</taxon>
        <taxon>Cnidaria</taxon>
        <taxon>Anthozoa</taxon>
        <taxon>Hexacorallia</taxon>
        <taxon>Actiniaria</taxon>
        <taxon>Aiptasiidae</taxon>
        <taxon>Exaiptasia</taxon>
    </lineage>
</organism>
<dbReference type="PROSITE" id="PS50053">
    <property type="entry name" value="UBIQUITIN_2"/>
    <property type="match status" value="1"/>
</dbReference>
<dbReference type="PANTHER" id="PTHR36649:SF28">
    <property type="entry name" value="UBIQUITIN-LIKE DOMAIN-CONTAINING PROTEIN"/>
    <property type="match status" value="1"/>
</dbReference>
<dbReference type="Pfam" id="PF00240">
    <property type="entry name" value="ubiquitin"/>
    <property type="match status" value="1"/>
</dbReference>
<dbReference type="InterPro" id="IPR019956">
    <property type="entry name" value="Ubiquitin_dom"/>
</dbReference>
<dbReference type="SUPFAM" id="SSF54236">
    <property type="entry name" value="Ubiquitin-like"/>
    <property type="match status" value="1"/>
</dbReference>
<dbReference type="Gene3D" id="3.10.20.90">
    <property type="entry name" value="Phosphatidylinositol 3-kinase Catalytic Subunit, Chain A, domain 1"/>
    <property type="match status" value="1"/>
</dbReference>
<dbReference type="KEGG" id="epa:110246219"/>
<dbReference type="Gene3D" id="3.90.175.10">
    <property type="entry name" value="Diphtheria Toxin, domain 1"/>
    <property type="match status" value="1"/>
</dbReference>
<evidence type="ECO:0000259" key="1">
    <source>
        <dbReference type="PROSITE" id="PS50053"/>
    </source>
</evidence>
<dbReference type="Proteomes" id="UP000887567">
    <property type="component" value="Unplaced"/>
</dbReference>
<dbReference type="OMA" id="DYSQLIH"/>
<sequence length="325" mass="36612">MMSMSEADLELISSGFTAILGFQVVPPSRGHGLPKLTVQELFKCTYIPSSMQGNNPGEVFDINVKCINGWQITIQVTNDHTIANIKADIEIKHNIPSRDIRLMFDGSAVEDHQSVRDIGIPRGGRLFLMLRLRGGGPAFQLDPDLLDAPHSFDFTYVRDDGRVYYRGGKEYKRPYGWKRFALKVLDRYEDNTWLGPDGYRTQDAPGEWPVSYHGTNIQSARAIMSSGYRPGPRQAFGKAVYSSPSIDMVEERYAQTFEHEGSTHKVVLQNRINPSPGHFVVIPAEQTGTGAEYWLSPMHDTEKNIHDIRPYGLLFKNIGSYCNLL</sequence>
<reference evidence="2" key="1">
    <citation type="submission" date="2022-11" db="UniProtKB">
        <authorList>
            <consortium name="EnsemblMetazoa"/>
        </authorList>
    </citation>
    <scope>IDENTIFICATION</scope>
</reference>
<accession>A0A913XQQ6</accession>